<comment type="caution">
    <text evidence="2">The sequence shown here is derived from an EMBL/GenBank/DDBJ whole genome shotgun (WGS) entry which is preliminary data.</text>
</comment>
<organism evidence="2 3">
    <name type="scientific">Aureobasidium melanogenum</name>
    <name type="common">Aureobasidium pullulans var. melanogenum</name>
    <dbReference type="NCBI Taxonomy" id="46634"/>
    <lineage>
        <taxon>Eukaryota</taxon>
        <taxon>Fungi</taxon>
        <taxon>Dikarya</taxon>
        <taxon>Ascomycota</taxon>
        <taxon>Pezizomycotina</taxon>
        <taxon>Dothideomycetes</taxon>
        <taxon>Dothideomycetidae</taxon>
        <taxon>Dothideales</taxon>
        <taxon>Saccotheciaceae</taxon>
        <taxon>Aureobasidium</taxon>
    </lineage>
</organism>
<evidence type="ECO:0000313" key="3">
    <source>
        <dbReference type="Proteomes" id="UP000779574"/>
    </source>
</evidence>
<reference evidence="2" key="1">
    <citation type="journal article" date="2021" name="J Fungi (Basel)">
        <title>Virulence traits and population genomics of the black yeast Aureobasidium melanogenum.</title>
        <authorList>
            <person name="Cernosa A."/>
            <person name="Sun X."/>
            <person name="Gostincar C."/>
            <person name="Fang C."/>
            <person name="Gunde-Cimerman N."/>
            <person name="Song Z."/>
        </authorList>
    </citation>
    <scope>NUCLEOTIDE SEQUENCE</scope>
    <source>
        <strain evidence="2">EXF-9911</strain>
    </source>
</reference>
<protein>
    <submittedName>
        <fullName evidence="2">Uncharacterized protein</fullName>
    </submittedName>
</protein>
<dbReference type="EMBL" id="JAHFXF010001167">
    <property type="protein sequence ID" value="KAG9674191.1"/>
    <property type="molecule type" value="Genomic_DNA"/>
</dbReference>
<evidence type="ECO:0000313" key="2">
    <source>
        <dbReference type="EMBL" id="KAG9674191.1"/>
    </source>
</evidence>
<accession>A0A9P8E1J6</accession>
<dbReference type="OrthoDB" id="3729042at2759"/>
<proteinExistence type="predicted"/>
<reference evidence="2" key="2">
    <citation type="submission" date="2021-08" db="EMBL/GenBank/DDBJ databases">
        <authorList>
            <person name="Gostincar C."/>
            <person name="Sun X."/>
            <person name="Song Z."/>
            <person name="Gunde-Cimerman N."/>
        </authorList>
    </citation>
    <scope>NUCLEOTIDE SEQUENCE</scope>
    <source>
        <strain evidence="2">EXF-9911</strain>
    </source>
</reference>
<evidence type="ECO:0000256" key="1">
    <source>
        <dbReference type="SAM" id="MobiDB-lite"/>
    </source>
</evidence>
<feature type="non-terminal residue" evidence="2">
    <location>
        <position position="1"/>
    </location>
</feature>
<gene>
    <name evidence="2" type="ORF">KCU76_g16370</name>
</gene>
<dbReference type="Proteomes" id="UP000779574">
    <property type="component" value="Unassembled WGS sequence"/>
</dbReference>
<name>A0A9P8E1J6_AURME</name>
<sequence>MLRRHSIHPQEAEASFTFLSDPGDLSYLPVGHNADRLRFNHSVDDSRLMRSNAALTSSKRSPSVPAVASREEPDTPKVSSGRISDGHSNKARLGLPEDWVIYPVSRHHGHTSHTPKRGHDDIDFSKFDFTRSIEFSLSADTFDSVEALPAYRSRTNSAGQIEDTLPPYHVDDEVSPVVQAMYTQNVDLRKKPKLKHVRPLPRDFTANELKEIRRKTRHRIRVVTRNSLGLTVNLGLASVAPQMLIAAAINGFCLVHKRDVIVAVVEGIAVKLVFLAITLNNDDFLVLTHEFVSAHSEHIAPILQSIPGFSQAHQAFMAPIEKIQEMLGLPSMAQRAVEFGSGGGWYDPADVVLKNMFLVGSVQVAMESAIDQIQDRLSRAKEHVREHHAHKHIARQRECEVEGVAWSQNIEVLFKLSAREEKLD</sequence>
<feature type="region of interest" description="Disordered" evidence="1">
    <location>
        <begin position="54"/>
        <end position="89"/>
    </location>
</feature>
<dbReference type="AlphaFoldDB" id="A0A9P8E1J6"/>